<name>A0A0R1KJH7_9LACO</name>
<dbReference type="PATRIC" id="fig|1423788.3.peg.1473"/>
<dbReference type="STRING" id="1423788.FC78_GL001427"/>
<proteinExistence type="predicted"/>
<dbReference type="Proteomes" id="UP000051515">
    <property type="component" value="Unassembled WGS sequence"/>
</dbReference>
<dbReference type="Gene3D" id="2.40.30.200">
    <property type="match status" value="1"/>
</dbReference>
<evidence type="ECO:0008006" key="3">
    <source>
        <dbReference type="Google" id="ProtNLM"/>
    </source>
</evidence>
<dbReference type="OrthoDB" id="1853834at2"/>
<dbReference type="EMBL" id="AZDY01000036">
    <property type="protein sequence ID" value="KRK83471.1"/>
    <property type="molecule type" value="Genomic_DNA"/>
</dbReference>
<evidence type="ECO:0000313" key="2">
    <source>
        <dbReference type="Proteomes" id="UP000051515"/>
    </source>
</evidence>
<organism evidence="1 2">
    <name type="scientific">Companilactobacillus bobalius DSM 19674</name>
    <dbReference type="NCBI Taxonomy" id="1423788"/>
    <lineage>
        <taxon>Bacteria</taxon>
        <taxon>Bacillati</taxon>
        <taxon>Bacillota</taxon>
        <taxon>Bacilli</taxon>
        <taxon>Lactobacillales</taxon>
        <taxon>Lactobacillaceae</taxon>
        <taxon>Companilactobacillus</taxon>
        <taxon>Companilactobacillus bobalius</taxon>
    </lineage>
</organism>
<gene>
    <name evidence="1" type="ORF">FC78_GL001427</name>
</gene>
<sequence>MSLHIVVDGVFDSDMLLAVADRPKISNPDFEYESEYVEGRNGSLNRLKYIKDVTQKVQFNILENFNVKKKLRHIKSWLFNCQKIYFSDDIVYRKVKRVQIGDIDNEIAEYGSFEVSFICDPFEYLRDEREITVEKSGTIYNHGTVFSLPKMEILESGQGTITINGSPVKLNLAVEHAYMDSEIQEIYKDDKNLGLSMIGDFPKLNPGKNTIEISGGLNSIKIKVRERYL</sequence>
<keyword evidence="2" id="KW-1185">Reference proteome</keyword>
<comment type="caution">
    <text evidence="1">The sequence shown here is derived from an EMBL/GenBank/DDBJ whole genome shotgun (WGS) entry which is preliminary data.</text>
</comment>
<accession>A0A0R1KJH7</accession>
<dbReference type="AlphaFoldDB" id="A0A0R1KJH7"/>
<dbReference type="RefSeq" id="WP_056951620.1">
    <property type="nucleotide sequence ID" value="NZ_AZDY01000036.1"/>
</dbReference>
<evidence type="ECO:0000313" key="1">
    <source>
        <dbReference type="EMBL" id="KRK83471.1"/>
    </source>
</evidence>
<protein>
    <recommendedName>
        <fullName evidence="3">Phage-related protein</fullName>
    </recommendedName>
</protein>
<reference evidence="1 2" key="1">
    <citation type="journal article" date="2015" name="Genome Announc.">
        <title>Expanding the biotechnology potential of lactobacilli through comparative genomics of 213 strains and associated genera.</title>
        <authorList>
            <person name="Sun Z."/>
            <person name="Harris H.M."/>
            <person name="McCann A."/>
            <person name="Guo C."/>
            <person name="Argimon S."/>
            <person name="Zhang W."/>
            <person name="Yang X."/>
            <person name="Jeffery I.B."/>
            <person name="Cooney J.C."/>
            <person name="Kagawa T.F."/>
            <person name="Liu W."/>
            <person name="Song Y."/>
            <person name="Salvetti E."/>
            <person name="Wrobel A."/>
            <person name="Rasinkangas P."/>
            <person name="Parkhill J."/>
            <person name="Rea M.C."/>
            <person name="O'Sullivan O."/>
            <person name="Ritari J."/>
            <person name="Douillard F.P."/>
            <person name="Paul Ross R."/>
            <person name="Yang R."/>
            <person name="Briner A.E."/>
            <person name="Felis G.E."/>
            <person name="de Vos W.M."/>
            <person name="Barrangou R."/>
            <person name="Klaenhammer T.R."/>
            <person name="Caufield P.W."/>
            <person name="Cui Y."/>
            <person name="Zhang H."/>
            <person name="O'Toole P.W."/>
        </authorList>
    </citation>
    <scope>NUCLEOTIDE SEQUENCE [LARGE SCALE GENOMIC DNA]</scope>
    <source>
        <strain evidence="1 2">DSM 19674</strain>
    </source>
</reference>